<dbReference type="PROSITE" id="PS50801">
    <property type="entry name" value="STAS"/>
    <property type="match status" value="1"/>
</dbReference>
<dbReference type="Pfam" id="PF00916">
    <property type="entry name" value="Sulfate_transp"/>
    <property type="match status" value="1"/>
</dbReference>
<dbReference type="InterPro" id="IPR002645">
    <property type="entry name" value="STAS_dom"/>
</dbReference>
<accession>A0A653CIQ8</accession>
<dbReference type="EMBL" id="CAACVG010007958">
    <property type="protein sequence ID" value="VEN47808.1"/>
    <property type="molecule type" value="Genomic_DNA"/>
</dbReference>
<dbReference type="Pfam" id="PF01740">
    <property type="entry name" value="STAS"/>
    <property type="match status" value="1"/>
</dbReference>
<evidence type="ECO:0000256" key="2">
    <source>
        <dbReference type="ARBA" id="ARBA00022692"/>
    </source>
</evidence>
<dbReference type="OrthoDB" id="288203at2759"/>
<dbReference type="InterPro" id="IPR011547">
    <property type="entry name" value="SLC26A/SulP_dom"/>
</dbReference>
<comment type="subcellular location">
    <subcellularLocation>
        <location evidence="1">Membrane</location>
        <topology evidence="1">Multi-pass membrane protein</topology>
    </subcellularLocation>
</comment>
<dbReference type="Gene3D" id="3.30.750.24">
    <property type="entry name" value="STAS domain"/>
    <property type="match status" value="1"/>
</dbReference>
<dbReference type="GO" id="GO:0055085">
    <property type="term" value="P:transmembrane transport"/>
    <property type="evidence" value="ECO:0007669"/>
    <property type="project" value="InterPro"/>
</dbReference>
<protein>
    <recommendedName>
        <fullName evidence="6">STAS domain-containing protein</fullName>
    </recommendedName>
</protein>
<evidence type="ECO:0000259" key="6">
    <source>
        <dbReference type="PROSITE" id="PS50801"/>
    </source>
</evidence>
<dbReference type="Proteomes" id="UP000410492">
    <property type="component" value="Unassembled WGS sequence"/>
</dbReference>
<evidence type="ECO:0000256" key="1">
    <source>
        <dbReference type="ARBA" id="ARBA00004141"/>
    </source>
</evidence>
<feature type="transmembrane region" description="Helical" evidence="5">
    <location>
        <begin position="25"/>
        <end position="45"/>
    </location>
</feature>
<keyword evidence="8" id="KW-1185">Reference proteome</keyword>
<dbReference type="GO" id="GO:0016020">
    <property type="term" value="C:membrane"/>
    <property type="evidence" value="ECO:0007669"/>
    <property type="project" value="UniProtKB-SubCell"/>
</dbReference>
<dbReference type="InterPro" id="IPR001902">
    <property type="entry name" value="SLC26A/SulP_fam"/>
</dbReference>
<keyword evidence="2 5" id="KW-0812">Transmembrane</keyword>
<evidence type="ECO:0000256" key="5">
    <source>
        <dbReference type="SAM" id="Phobius"/>
    </source>
</evidence>
<dbReference type="CDD" id="cd07042">
    <property type="entry name" value="STAS_SulP_like_sulfate_transporter"/>
    <property type="match status" value="1"/>
</dbReference>
<evidence type="ECO:0000313" key="7">
    <source>
        <dbReference type="EMBL" id="VEN47808.1"/>
    </source>
</evidence>
<evidence type="ECO:0000313" key="8">
    <source>
        <dbReference type="Proteomes" id="UP000410492"/>
    </source>
</evidence>
<organism evidence="7 8">
    <name type="scientific">Callosobruchus maculatus</name>
    <name type="common">Southern cowpea weevil</name>
    <name type="synonym">Pulse bruchid</name>
    <dbReference type="NCBI Taxonomy" id="64391"/>
    <lineage>
        <taxon>Eukaryota</taxon>
        <taxon>Metazoa</taxon>
        <taxon>Ecdysozoa</taxon>
        <taxon>Arthropoda</taxon>
        <taxon>Hexapoda</taxon>
        <taxon>Insecta</taxon>
        <taxon>Pterygota</taxon>
        <taxon>Neoptera</taxon>
        <taxon>Endopterygota</taxon>
        <taxon>Coleoptera</taxon>
        <taxon>Polyphaga</taxon>
        <taxon>Cucujiformia</taxon>
        <taxon>Chrysomeloidea</taxon>
        <taxon>Chrysomelidae</taxon>
        <taxon>Bruchinae</taxon>
        <taxon>Bruchini</taxon>
        <taxon>Callosobruchus</taxon>
    </lineage>
</organism>
<evidence type="ECO:0000256" key="3">
    <source>
        <dbReference type="ARBA" id="ARBA00022989"/>
    </source>
</evidence>
<dbReference type="InterPro" id="IPR036513">
    <property type="entry name" value="STAS_dom_sf"/>
</dbReference>
<feature type="domain" description="STAS" evidence="6">
    <location>
        <begin position="131"/>
        <end position="234"/>
    </location>
</feature>
<sequence length="234" mass="26146">MSSFVQSMPVTGSFTRTAINNASGARTPACGIITGVMVLLALGFLTSTFRYIPKATLAAVIVVAMYYLCDFQAFVMMWRSKKIDLIPLTTTLVFCLLLNLEYGILIGIATNITFVLYSSARPKIELEEQPPNIYVVKLKTGLYYTAAEHFREYVLQNCLKEKSTVVVDGKYLGNIDSTVAKSLNTLYDELKLRDQKLVFWNFKDSVKDTCIGVNMTLSSILLDGELQEVLQKTE</sequence>
<feature type="transmembrane region" description="Helical" evidence="5">
    <location>
        <begin position="90"/>
        <end position="117"/>
    </location>
</feature>
<dbReference type="PANTHER" id="PTHR11814">
    <property type="entry name" value="SULFATE TRANSPORTER"/>
    <property type="match status" value="1"/>
</dbReference>
<keyword evidence="4 5" id="KW-0472">Membrane</keyword>
<dbReference type="SUPFAM" id="SSF52091">
    <property type="entry name" value="SpoIIaa-like"/>
    <property type="match status" value="1"/>
</dbReference>
<feature type="transmembrane region" description="Helical" evidence="5">
    <location>
        <begin position="57"/>
        <end position="78"/>
    </location>
</feature>
<name>A0A653CIQ8_CALMS</name>
<keyword evidence="3 5" id="KW-1133">Transmembrane helix</keyword>
<reference evidence="7 8" key="1">
    <citation type="submission" date="2019-01" db="EMBL/GenBank/DDBJ databases">
        <authorList>
            <person name="Sayadi A."/>
        </authorList>
    </citation>
    <scope>NUCLEOTIDE SEQUENCE [LARGE SCALE GENOMIC DNA]</scope>
</reference>
<evidence type="ECO:0000256" key="4">
    <source>
        <dbReference type="ARBA" id="ARBA00023136"/>
    </source>
</evidence>
<gene>
    <name evidence="7" type="ORF">CALMAC_LOCUS9479</name>
</gene>
<proteinExistence type="predicted"/>
<dbReference type="AlphaFoldDB" id="A0A653CIQ8"/>